<organism evidence="1 2">
    <name type="scientific">Nephila pilipes</name>
    <name type="common">Giant wood spider</name>
    <name type="synonym">Nephila maculata</name>
    <dbReference type="NCBI Taxonomy" id="299642"/>
    <lineage>
        <taxon>Eukaryota</taxon>
        <taxon>Metazoa</taxon>
        <taxon>Ecdysozoa</taxon>
        <taxon>Arthropoda</taxon>
        <taxon>Chelicerata</taxon>
        <taxon>Arachnida</taxon>
        <taxon>Araneae</taxon>
        <taxon>Araneomorphae</taxon>
        <taxon>Entelegynae</taxon>
        <taxon>Araneoidea</taxon>
        <taxon>Nephilidae</taxon>
        <taxon>Nephila</taxon>
    </lineage>
</organism>
<protein>
    <submittedName>
        <fullName evidence="1">Uncharacterized protein</fullName>
    </submittedName>
</protein>
<accession>A0A8X6P382</accession>
<comment type="caution">
    <text evidence="1">The sequence shown here is derived from an EMBL/GenBank/DDBJ whole genome shotgun (WGS) entry which is preliminary data.</text>
</comment>
<keyword evidence="2" id="KW-1185">Reference proteome</keyword>
<name>A0A8X6P382_NEPPI</name>
<sequence>MVMEMVLISFVQVGKTDVKWKFLRLNLKPFSGTKQRMKDFSDHRVSGTKRTHLCFVTIPAQLTWFHTGLKRDIMILLPRVGESLEVCPRTLLFLMSSESFI</sequence>
<reference evidence="1" key="1">
    <citation type="submission" date="2020-08" db="EMBL/GenBank/DDBJ databases">
        <title>Multicomponent nature underlies the extraordinary mechanical properties of spider dragline silk.</title>
        <authorList>
            <person name="Kono N."/>
            <person name="Nakamura H."/>
            <person name="Mori M."/>
            <person name="Yoshida Y."/>
            <person name="Ohtoshi R."/>
            <person name="Malay A.D."/>
            <person name="Moran D.A.P."/>
            <person name="Tomita M."/>
            <person name="Numata K."/>
            <person name="Arakawa K."/>
        </authorList>
    </citation>
    <scope>NUCLEOTIDE SEQUENCE</scope>
</reference>
<dbReference type="Proteomes" id="UP000887013">
    <property type="component" value="Unassembled WGS sequence"/>
</dbReference>
<gene>
    <name evidence="1" type="ORF">NPIL_704231</name>
</gene>
<dbReference type="EMBL" id="BMAW01016059">
    <property type="protein sequence ID" value="GFT46919.1"/>
    <property type="molecule type" value="Genomic_DNA"/>
</dbReference>
<evidence type="ECO:0000313" key="2">
    <source>
        <dbReference type="Proteomes" id="UP000887013"/>
    </source>
</evidence>
<evidence type="ECO:0000313" key="1">
    <source>
        <dbReference type="EMBL" id="GFT46919.1"/>
    </source>
</evidence>
<proteinExistence type="predicted"/>
<dbReference type="AlphaFoldDB" id="A0A8X6P382"/>